<feature type="compositionally biased region" description="Acidic residues" evidence="1">
    <location>
        <begin position="427"/>
        <end position="441"/>
    </location>
</feature>
<keyword evidence="2" id="KW-0812">Transmembrane</keyword>
<evidence type="ECO:0000256" key="1">
    <source>
        <dbReference type="SAM" id="MobiDB-lite"/>
    </source>
</evidence>
<gene>
    <name evidence="3" type="ORF">JD77_00732</name>
</gene>
<feature type="transmembrane region" description="Helical" evidence="2">
    <location>
        <begin position="12"/>
        <end position="32"/>
    </location>
</feature>
<dbReference type="InterPro" id="IPR010640">
    <property type="entry name" value="Low_temperature_requirement_A"/>
</dbReference>
<dbReference type="EMBL" id="VLKE01000001">
    <property type="protein sequence ID" value="TWH65794.1"/>
    <property type="molecule type" value="Genomic_DNA"/>
</dbReference>
<keyword evidence="2" id="KW-0472">Membrane</keyword>
<feature type="transmembrane region" description="Helical" evidence="2">
    <location>
        <begin position="280"/>
        <end position="301"/>
    </location>
</feature>
<organism evidence="3 4">
    <name type="scientific">Micromonospora olivasterospora</name>
    <dbReference type="NCBI Taxonomy" id="1880"/>
    <lineage>
        <taxon>Bacteria</taxon>
        <taxon>Bacillati</taxon>
        <taxon>Actinomycetota</taxon>
        <taxon>Actinomycetes</taxon>
        <taxon>Micromonosporales</taxon>
        <taxon>Micromonosporaceae</taxon>
        <taxon>Micromonospora</taxon>
    </lineage>
</organism>
<feature type="transmembrane region" description="Helical" evidence="2">
    <location>
        <begin position="44"/>
        <end position="62"/>
    </location>
</feature>
<evidence type="ECO:0000256" key="2">
    <source>
        <dbReference type="SAM" id="Phobius"/>
    </source>
</evidence>
<feature type="transmembrane region" description="Helical" evidence="2">
    <location>
        <begin position="370"/>
        <end position="389"/>
    </location>
</feature>
<feature type="transmembrane region" description="Helical" evidence="2">
    <location>
        <begin position="232"/>
        <end position="251"/>
    </location>
</feature>
<feature type="transmembrane region" description="Helical" evidence="2">
    <location>
        <begin position="345"/>
        <end position="364"/>
    </location>
</feature>
<evidence type="ECO:0000313" key="3">
    <source>
        <dbReference type="EMBL" id="TWH65794.1"/>
    </source>
</evidence>
<keyword evidence="4" id="KW-1185">Reference proteome</keyword>
<feature type="transmembrane region" description="Helical" evidence="2">
    <location>
        <begin position="321"/>
        <end position="338"/>
    </location>
</feature>
<accession>A0A562I521</accession>
<comment type="caution">
    <text evidence="3">The sequence shown here is derived from an EMBL/GenBank/DDBJ whole genome shotgun (WGS) entry which is preliminary data.</text>
</comment>
<keyword evidence="2" id="KW-1133">Transmembrane helix</keyword>
<sequence length="459" mass="49506">MTVAPGARVDRFEVFFDLVFVFSFFIITRATATQLSGRSLLHGMLVLAVLWWAWMIHSVVATRVRLGEGFVPVLMVVAMAALFCFALGLPQAFGSPHGGAAGPITVAVSYVVLRAVHLLLYLHVTRDTPDELRQLIRFTPELVISTILLMTAALLPGRIQDPSVAALVRDGLWVAVVLVQYASGLLIGTGGWKVRSAEHWTERYDFILIIALGESIISVGVGSNLIGQPPTWPAVLSAALSIFFTAALWWAHFDVVGPAARIALHAAQGAPRVAMARDAYAYLFLPMIAGIILFALGAEGLVQDIANPLEPFYGKAQDTDVALFFGGVICYLIGNMLFQLRTLRTLSWSRVGAVLALAAGIPLGPHLPGLAALGLLTVICVGLVTVEVLTMGAARQALHDLVFHERTTHEAYEAAYRAQWHEGELEGISEPEALAEPEQLGELEKPEQPPGSRRGERGG</sequence>
<feature type="transmembrane region" description="Helical" evidence="2">
    <location>
        <begin position="101"/>
        <end position="122"/>
    </location>
</feature>
<protein>
    <submittedName>
        <fullName evidence="3">Low temperature requirement protein LtrA</fullName>
    </submittedName>
</protein>
<dbReference type="PANTHER" id="PTHR36840">
    <property type="entry name" value="BLL5714 PROTEIN"/>
    <property type="match status" value="1"/>
</dbReference>
<reference evidence="3 4" key="1">
    <citation type="submission" date="2019-07" db="EMBL/GenBank/DDBJ databases">
        <title>R&amp;d 2014.</title>
        <authorList>
            <person name="Klenk H.-P."/>
        </authorList>
    </citation>
    <scope>NUCLEOTIDE SEQUENCE [LARGE SCALE GENOMIC DNA]</scope>
    <source>
        <strain evidence="3 4">DSM 43868</strain>
    </source>
</reference>
<evidence type="ECO:0000313" key="4">
    <source>
        <dbReference type="Proteomes" id="UP000319825"/>
    </source>
</evidence>
<dbReference type="PANTHER" id="PTHR36840:SF1">
    <property type="entry name" value="BLL5714 PROTEIN"/>
    <property type="match status" value="1"/>
</dbReference>
<dbReference type="Proteomes" id="UP000319825">
    <property type="component" value="Unassembled WGS sequence"/>
</dbReference>
<proteinExistence type="predicted"/>
<feature type="transmembrane region" description="Helical" evidence="2">
    <location>
        <begin position="69"/>
        <end position="89"/>
    </location>
</feature>
<feature type="region of interest" description="Disordered" evidence="1">
    <location>
        <begin position="427"/>
        <end position="459"/>
    </location>
</feature>
<dbReference type="AlphaFoldDB" id="A0A562I521"/>
<name>A0A562I521_MICOL</name>
<feature type="transmembrane region" description="Helical" evidence="2">
    <location>
        <begin position="204"/>
        <end position="226"/>
    </location>
</feature>
<feature type="transmembrane region" description="Helical" evidence="2">
    <location>
        <begin position="171"/>
        <end position="192"/>
    </location>
</feature>
<feature type="transmembrane region" description="Helical" evidence="2">
    <location>
        <begin position="142"/>
        <end position="159"/>
    </location>
</feature>
<feature type="compositionally biased region" description="Basic and acidic residues" evidence="1">
    <location>
        <begin position="442"/>
        <end position="459"/>
    </location>
</feature>
<dbReference type="Pfam" id="PF06772">
    <property type="entry name" value="LtrA"/>
    <property type="match status" value="1"/>
</dbReference>